<dbReference type="InterPro" id="IPR002397">
    <property type="entry name" value="Cyt_P450_B"/>
</dbReference>
<dbReference type="Gene3D" id="1.10.630.10">
    <property type="entry name" value="Cytochrome P450"/>
    <property type="match status" value="1"/>
</dbReference>
<organism evidence="2 3">
    <name type="scientific">Actinoplanes derwentensis</name>
    <dbReference type="NCBI Taxonomy" id="113562"/>
    <lineage>
        <taxon>Bacteria</taxon>
        <taxon>Bacillati</taxon>
        <taxon>Actinomycetota</taxon>
        <taxon>Actinomycetes</taxon>
        <taxon>Micromonosporales</taxon>
        <taxon>Micromonosporaceae</taxon>
        <taxon>Actinoplanes</taxon>
    </lineage>
</organism>
<comment type="similarity">
    <text evidence="1">Belongs to the cytochrome P450 family.</text>
</comment>
<dbReference type="OrthoDB" id="502624at2"/>
<dbReference type="GO" id="GO:0004497">
    <property type="term" value="F:monooxygenase activity"/>
    <property type="evidence" value="ECO:0007669"/>
    <property type="project" value="InterPro"/>
</dbReference>
<dbReference type="GO" id="GO:0005506">
    <property type="term" value="F:iron ion binding"/>
    <property type="evidence" value="ECO:0007669"/>
    <property type="project" value="InterPro"/>
</dbReference>
<dbReference type="AlphaFoldDB" id="A0A1H2BQ86"/>
<sequence>MNVWGGDHGTAQGRARRRDRQVYLRSHPVLFLLLAAVRSRPVVRLGRTVMAHSPEAFVDGLTRVPLDRTADGTTGGAAGRLTSGDLLFDQEGAGHRGSRREVAESLGADGVTRLRPIWREVLNRRLAPLAEGRPIDLVDVAAELSGATAAALLKLNVAPLELAAAAREAAATGAREHVPGLTLPRHRRAAQQAADRLNTLVTPAGDGDSAAPGGAGLAAMMAVAAINTTVAGLPRAVAWCADADLWGYAETTPDALTAELLRVTAPTPLLPRVAAAAGTIAGLPVRAGDRLILIARHAVGAHQRDPTPDDPAPQRVSQLVFGLGSHACPGARLARMQFTDTLTALAPYRPVVLSARADRRSALPGWSSLILAPGDRRTAR</sequence>
<dbReference type="PROSITE" id="PS00086">
    <property type="entry name" value="CYTOCHROME_P450"/>
    <property type="match status" value="1"/>
</dbReference>
<dbReference type="GO" id="GO:0016705">
    <property type="term" value="F:oxidoreductase activity, acting on paired donors, with incorporation or reduction of molecular oxygen"/>
    <property type="evidence" value="ECO:0007669"/>
    <property type="project" value="InterPro"/>
</dbReference>
<dbReference type="PANTHER" id="PTHR46696">
    <property type="entry name" value="P450, PUTATIVE (EUROFUNG)-RELATED"/>
    <property type="match status" value="1"/>
</dbReference>
<protein>
    <submittedName>
        <fullName evidence="2">Cytochrome P450</fullName>
    </submittedName>
</protein>
<dbReference type="InterPro" id="IPR017972">
    <property type="entry name" value="Cyt_P450_CS"/>
</dbReference>
<dbReference type="GO" id="GO:0020037">
    <property type="term" value="F:heme binding"/>
    <property type="evidence" value="ECO:0007669"/>
    <property type="project" value="InterPro"/>
</dbReference>
<dbReference type="STRING" id="113562.SAMN04489716_4802"/>
<dbReference type="RefSeq" id="WP_092546676.1">
    <property type="nucleotide sequence ID" value="NZ_BOMJ01000038.1"/>
</dbReference>
<dbReference type="PANTHER" id="PTHR46696:SF6">
    <property type="entry name" value="P450, PUTATIVE (EUROFUNG)-RELATED"/>
    <property type="match status" value="1"/>
</dbReference>
<accession>A0A1H2BQ86</accession>
<reference evidence="2 3" key="1">
    <citation type="submission" date="2016-10" db="EMBL/GenBank/DDBJ databases">
        <authorList>
            <person name="de Groot N.N."/>
        </authorList>
    </citation>
    <scope>NUCLEOTIDE SEQUENCE [LARGE SCALE GENOMIC DNA]</scope>
    <source>
        <strain evidence="2 3">DSM 43941</strain>
    </source>
</reference>
<evidence type="ECO:0000313" key="3">
    <source>
        <dbReference type="Proteomes" id="UP000198688"/>
    </source>
</evidence>
<dbReference type="SUPFAM" id="SSF48264">
    <property type="entry name" value="Cytochrome P450"/>
    <property type="match status" value="1"/>
</dbReference>
<evidence type="ECO:0000256" key="1">
    <source>
        <dbReference type="ARBA" id="ARBA00010617"/>
    </source>
</evidence>
<gene>
    <name evidence="2" type="ORF">SAMN04489716_4802</name>
</gene>
<evidence type="ECO:0000313" key="2">
    <source>
        <dbReference type="EMBL" id="SDT60368.1"/>
    </source>
</evidence>
<proteinExistence type="inferred from homology"/>
<dbReference type="Proteomes" id="UP000198688">
    <property type="component" value="Chromosome I"/>
</dbReference>
<name>A0A1H2BQ86_9ACTN</name>
<dbReference type="InterPro" id="IPR036396">
    <property type="entry name" value="Cyt_P450_sf"/>
</dbReference>
<dbReference type="PRINTS" id="PR00359">
    <property type="entry name" value="BP450"/>
</dbReference>
<keyword evidence="3" id="KW-1185">Reference proteome</keyword>
<dbReference type="EMBL" id="LT629758">
    <property type="protein sequence ID" value="SDT60368.1"/>
    <property type="molecule type" value="Genomic_DNA"/>
</dbReference>